<name>A0A7S3DFB4_9EUKA</name>
<gene>
    <name evidence="2" type="ORF">PBIL07802_LOCUS17674</name>
</gene>
<keyword evidence="1" id="KW-0732">Signal</keyword>
<reference evidence="2" key="1">
    <citation type="submission" date="2021-01" db="EMBL/GenBank/DDBJ databases">
        <authorList>
            <person name="Corre E."/>
            <person name="Pelletier E."/>
            <person name="Niang G."/>
            <person name="Scheremetjew M."/>
            <person name="Finn R."/>
            <person name="Kale V."/>
            <person name="Holt S."/>
            <person name="Cochrane G."/>
            <person name="Meng A."/>
            <person name="Brown T."/>
            <person name="Cohen L."/>
        </authorList>
    </citation>
    <scope>NUCLEOTIDE SEQUENCE</scope>
    <source>
        <strain evidence="2">NIES-2562</strain>
    </source>
</reference>
<evidence type="ECO:0000313" key="2">
    <source>
        <dbReference type="EMBL" id="CAE0255420.1"/>
    </source>
</evidence>
<protein>
    <submittedName>
        <fullName evidence="2">Uncharacterized protein</fullName>
    </submittedName>
</protein>
<organism evidence="2">
    <name type="scientific">Palpitomonas bilix</name>
    <dbReference type="NCBI Taxonomy" id="652834"/>
    <lineage>
        <taxon>Eukaryota</taxon>
        <taxon>Eukaryota incertae sedis</taxon>
    </lineage>
</organism>
<proteinExistence type="predicted"/>
<evidence type="ECO:0000256" key="1">
    <source>
        <dbReference type="SAM" id="SignalP"/>
    </source>
</evidence>
<feature type="chain" id="PRO_5031386334" evidence="1">
    <location>
        <begin position="20"/>
        <end position="288"/>
    </location>
</feature>
<accession>A0A7S3DFB4</accession>
<dbReference type="EMBL" id="HBIB01027201">
    <property type="protein sequence ID" value="CAE0255420.1"/>
    <property type="molecule type" value="Transcribed_RNA"/>
</dbReference>
<feature type="signal peptide" evidence="1">
    <location>
        <begin position="1"/>
        <end position="19"/>
    </location>
</feature>
<sequence length="288" mass="30392">MMKFSILLVLLASTSLVFAKVDSTQEKPSNDQSAVERWVPPPGYLTHAERASLYKFKTQSLQDDFCTEARAMFPSFCTVGTGCLSADCEFTLSSALSMKLSVGLYVCESPMSAGFDFNVGGATVLEKKISSGHEEAFNIPGLSVPLVGGVQATVKFEVNATTLTITLGVQACALGTCAIDMDLLQISQPATPLTQIVGDVCNPISCYTGTDGSYTLTSCPSTTVMCTKTETPSSVTKACASFCEEPAAGTKTCCQTTGCNSANSLYQPSRYITFFLAAICAAALSLLF</sequence>
<dbReference type="AlphaFoldDB" id="A0A7S3DFB4"/>